<evidence type="ECO:0000313" key="2">
    <source>
        <dbReference type="Proteomes" id="UP000410492"/>
    </source>
</evidence>
<dbReference type="AlphaFoldDB" id="A0A653D6V9"/>
<feature type="non-terminal residue" evidence="1">
    <location>
        <position position="1"/>
    </location>
</feature>
<proteinExistence type="predicted"/>
<gene>
    <name evidence="1" type="ORF">CALMAC_LOCUS14975</name>
</gene>
<dbReference type="Proteomes" id="UP000410492">
    <property type="component" value="Unassembled WGS sequence"/>
</dbReference>
<keyword evidence="2" id="KW-1185">Reference proteome</keyword>
<reference evidence="1 2" key="1">
    <citation type="submission" date="2019-01" db="EMBL/GenBank/DDBJ databases">
        <authorList>
            <person name="Sayadi A."/>
        </authorList>
    </citation>
    <scope>NUCLEOTIDE SEQUENCE [LARGE SCALE GENOMIC DNA]</scope>
</reference>
<name>A0A653D6V9_CALMS</name>
<accession>A0A653D6V9</accession>
<dbReference type="EMBL" id="CAACVG010010492">
    <property type="protein sequence ID" value="VEN55929.1"/>
    <property type="molecule type" value="Genomic_DNA"/>
</dbReference>
<protein>
    <submittedName>
        <fullName evidence="1">Uncharacterized protein</fullName>
    </submittedName>
</protein>
<evidence type="ECO:0000313" key="1">
    <source>
        <dbReference type="EMBL" id="VEN55929.1"/>
    </source>
</evidence>
<sequence length="68" mass="7558">VTQLFGVLLHNASSYQPEFAEPIVNLSVPLGRDATFTCLVHHLGGYRQRPRQPVAVRVGLMGKETPWT</sequence>
<organism evidence="1 2">
    <name type="scientific">Callosobruchus maculatus</name>
    <name type="common">Southern cowpea weevil</name>
    <name type="synonym">Pulse bruchid</name>
    <dbReference type="NCBI Taxonomy" id="64391"/>
    <lineage>
        <taxon>Eukaryota</taxon>
        <taxon>Metazoa</taxon>
        <taxon>Ecdysozoa</taxon>
        <taxon>Arthropoda</taxon>
        <taxon>Hexapoda</taxon>
        <taxon>Insecta</taxon>
        <taxon>Pterygota</taxon>
        <taxon>Neoptera</taxon>
        <taxon>Endopterygota</taxon>
        <taxon>Coleoptera</taxon>
        <taxon>Polyphaga</taxon>
        <taxon>Cucujiformia</taxon>
        <taxon>Chrysomeloidea</taxon>
        <taxon>Chrysomelidae</taxon>
        <taxon>Bruchinae</taxon>
        <taxon>Bruchini</taxon>
        <taxon>Callosobruchus</taxon>
    </lineage>
</organism>
<dbReference type="OrthoDB" id="10012075at2759"/>